<dbReference type="PROSITE" id="PS00297">
    <property type="entry name" value="HSP70_1"/>
    <property type="match status" value="1"/>
</dbReference>
<dbReference type="AlphaFoldDB" id="H6L2H9"/>
<dbReference type="NCBIfam" id="NF003520">
    <property type="entry name" value="PRK05183.1"/>
    <property type="match status" value="1"/>
</dbReference>
<dbReference type="InterPro" id="IPR013126">
    <property type="entry name" value="Hsp_70_fam"/>
</dbReference>
<evidence type="ECO:0000256" key="2">
    <source>
        <dbReference type="ARBA" id="ARBA00022741"/>
    </source>
</evidence>
<dbReference type="OrthoDB" id="9766019at2"/>
<gene>
    <name evidence="5" type="primary">hscA</name>
    <name evidence="5" type="ordered locus">SGRA_0901</name>
</gene>
<dbReference type="PROSITE" id="PS00329">
    <property type="entry name" value="HSP70_2"/>
    <property type="match status" value="1"/>
</dbReference>
<dbReference type="SUPFAM" id="SSF100920">
    <property type="entry name" value="Heat shock protein 70kD (HSP70), peptide-binding domain"/>
    <property type="match status" value="1"/>
</dbReference>
<dbReference type="GO" id="GO:0140662">
    <property type="term" value="F:ATP-dependent protein folding chaperone"/>
    <property type="evidence" value="ECO:0007669"/>
    <property type="project" value="InterPro"/>
</dbReference>
<evidence type="ECO:0000256" key="1">
    <source>
        <dbReference type="ARBA" id="ARBA00007381"/>
    </source>
</evidence>
<dbReference type="InterPro" id="IPR018181">
    <property type="entry name" value="Heat_shock_70_CS"/>
</dbReference>
<dbReference type="InterPro" id="IPR043129">
    <property type="entry name" value="ATPase_NBD"/>
</dbReference>
<sequence>MAKIGINLQSGQVEKDKTKKGELIIGIDLGTTNSLLAYINAEGEAECLKEESAKHSLVPSVIHWQEGQPVVGQSAKEMLIRDPENTIFSVKRLLGKSYGELKDYQGFFSYEIIPNEQEDGLLKVRLGNKFYNPIELSAVILNSLKERAEKLLKQPVQKAVITVPAYFNDSQRQATRDAGKLAGLDVLRIVNEPTAASLAYGIGLDPDEQKTIAVYDLGGGTFDVSILSIDNGIFEVLATHGDTFLGGDDVDRAILKHWAKGANWSEQRLQEDRAFAQELRLLAEEAKKTLSQADEFSGELAGQVLRLNKAELVQLTAELIQRTIKACEQALKDAELSLSDIDEVVLVGGSTRMPIVKEAVAKFFGQAPKDELNPDEVVALGAAIQADVLAGNQKDILLLDVTPLSLGIETVGGLMDVIIPRNSKVPMKAGRQYTTSVDGQIKLKVAVYQGERELVVNNRKLGEFVLKGIPPMAAGMPKIEIHFLLNADGILKVRAKELRSGVEQLVEMRSPYGISEEEMGRMLLDSIKNAKEDMAIKALIEARTEAESVLLATDKFIGQNEAILSEEEIVGMQNRAASLAQACGGEDKDLIQQRMEELNQYARPMAERAMDQSIAKAVAGKKIEEQKFD</sequence>
<keyword evidence="3 4" id="KW-0067">ATP-binding</keyword>
<keyword evidence="6" id="KW-1185">Reference proteome</keyword>
<evidence type="ECO:0000256" key="4">
    <source>
        <dbReference type="RuleBase" id="RU003322"/>
    </source>
</evidence>
<evidence type="ECO:0000313" key="5">
    <source>
        <dbReference type="EMBL" id="AFC23637.1"/>
    </source>
</evidence>
<dbReference type="Proteomes" id="UP000007519">
    <property type="component" value="Chromosome"/>
</dbReference>
<dbReference type="Gene3D" id="3.90.640.10">
    <property type="entry name" value="Actin, Chain A, domain 4"/>
    <property type="match status" value="1"/>
</dbReference>
<dbReference type="STRING" id="984262.SGRA_0901"/>
<evidence type="ECO:0000256" key="3">
    <source>
        <dbReference type="ARBA" id="ARBA00022840"/>
    </source>
</evidence>
<keyword evidence="2 4" id="KW-0547">Nucleotide-binding</keyword>
<dbReference type="Gene3D" id="3.30.420.40">
    <property type="match status" value="2"/>
</dbReference>
<dbReference type="GO" id="GO:0005524">
    <property type="term" value="F:ATP binding"/>
    <property type="evidence" value="ECO:0007669"/>
    <property type="project" value="UniProtKB-KW"/>
</dbReference>
<dbReference type="Gene3D" id="1.20.1270.10">
    <property type="match status" value="1"/>
</dbReference>
<dbReference type="RefSeq" id="WP_015691288.1">
    <property type="nucleotide sequence ID" value="NC_016940.1"/>
</dbReference>
<dbReference type="PROSITE" id="PS01036">
    <property type="entry name" value="HSP70_3"/>
    <property type="match status" value="1"/>
</dbReference>
<dbReference type="InterPro" id="IPR029048">
    <property type="entry name" value="HSP70_C_sf"/>
</dbReference>
<dbReference type="PANTHER" id="PTHR19375">
    <property type="entry name" value="HEAT SHOCK PROTEIN 70KDA"/>
    <property type="match status" value="1"/>
</dbReference>
<dbReference type="HOGENOM" id="CLU_005965_2_1_10"/>
<dbReference type="InterPro" id="IPR029047">
    <property type="entry name" value="HSP70_peptide-bd_sf"/>
</dbReference>
<accession>H6L2H9</accession>
<dbReference type="KEGG" id="sgn:SGRA_0901"/>
<dbReference type="Gene3D" id="2.60.34.10">
    <property type="entry name" value="Substrate Binding Domain Of DNAk, Chain A, domain 1"/>
    <property type="match status" value="1"/>
</dbReference>
<dbReference type="Pfam" id="PF00012">
    <property type="entry name" value="HSP70"/>
    <property type="match status" value="1"/>
</dbReference>
<dbReference type="SUPFAM" id="SSF100934">
    <property type="entry name" value="Heat shock protein 70kD (HSP70), C-terminal subdomain"/>
    <property type="match status" value="1"/>
</dbReference>
<protein>
    <submittedName>
        <fullName evidence="5">Fe-S protein assembly chaperone HscA</fullName>
    </submittedName>
</protein>
<dbReference type="PRINTS" id="PR00301">
    <property type="entry name" value="HEATSHOCK70"/>
</dbReference>
<organism evidence="5 6">
    <name type="scientific">Saprospira grandis (strain Lewin)</name>
    <dbReference type="NCBI Taxonomy" id="984262"/>
    <lineage>
        <taxon>Bacteria</taxon>
        <taxon>Pseudomonadati</taxon>
        <taxon>Bacteroidota</taxon>
        <taxon>Saprospiria</taxon>
        <taxon>Saprospirales</taxon>
        <taxon>Saprospiraceae</taxon>
        <taxon>Saprospira</taxon>
    </lineage>
</organism>
<proteinExistence type="inferred from homology"/>
<evidence type="ECO:0000313" key="6">
    <source>
        <dbReference type="Proteomes" id="UP000007519"/>
    </source>
</evidence>
<dbReference type="EMBL" id="CP002831">
    <property type="protein sequence ID" value="AFC23637.1"/>
    <property type="molecule type" value="Genomic_DNA"/>
</dbReference>
<name>H6L2H9_SAPGL</name>
<comment type="similarity">
    <text evidence="1 4">Belongs to the heat shock protein 70 family.</text>
</comment>
<dbReference type="SUPFAM" id="SSF53067">
    <property type="entry name" value="Actin-like ATPase domain"/>
    <property type="match status" value="2"/>
</dbReference>
<reference evidence="5 6" key="1">
    <citation type="journal article" date="2012" name="Stand. Genomic Sci.">
        <title>Complete genome sequencing and analysis of Saprospira grandis str. Lewin, a predatory marine bacterium.</title>
        <authorList>
            <person name="Saw J.H."/>
            <person name="Yuryev A."/>
            <person name="Kanbe M."/>
            <person name="Hou S."/>
            <person name="Young A.G."/>
            <person name="Aizawa S."/>
            <person name="Alam M."/>
        </authorList>
    </citation>
    <scope>NUCLEOTIDE SEQUENCE [LARGE SCALE GENOMIC DNA]</scope>
    <source>
        <strain evidence="5 6">Lewin</strain>
    </source>
</reference>
<dbReference type="eggNOG" id="COG0443">
    <property type="taxonomic scope" value="Bacteria"/>
</dbReference>